<evidence type="ECO:0000256" key="7">
    <source>
        <dbReference type="SAM" id="SignalP"/>
    </source>
</evidence>
<dbReference type="InterPro" id="IPR036819">
    <property type="entry name" value="Subtilisin_inhibitor-like_sf"/>
</dbReference>
<keyword evidence="7" id="KW-0732">Signal</keyword>
<keyword evidence="5" id="KW-0722">Serine protease inhibitor</keyword>
<evidence type="ECO:0000256" key="5">
    <source>
        <dbReference type="ARBA" id="ARBA00022900"/>
    </source>
</evidence>
<dbReference type="Gene3D" id="3.30.350.10">
    <property type="entry name" value="Subtilisin inhibitor-like"/>
    <property type="match status" value="1"/>
</dbReference>
<accession>A0ABQ7FJJ6</accession>
<keyword evidence="6" id="KW-1015">Disulfide bond</keyword>
<feature type="signal peptide" evidence="7">
    <location>
        <begin position="1"/>
        <end position="25"/>
    </location>
</feature>
<evidence type="ECO:0000256" key="4">
    <source>
        <dbReference type="ARBA" id="ARBA00022690"/>
    </source>
</evidence>
<evidence type="ECO:0000259" key="8">
    <source>
        <dbReference type="Pfam" id="PF00720"/>
    </source>
</evidence>
<dbReference type="Proteomes" id="UP000621266">
    <property type="component" value="Unassembled WGS sequence"/>
</dbReference>
<sequence>MPFRRLTVSALAATAVLTAAPAAGALPLPVPAPLPAPAPPSAPPAGSDRLTVTIGGSGNRAVDGTYTLDCHPRGGTHRSAPAACDRLDEVTRYGRDPFAPVPADANCLMIYGGPATARLTGTWAGRPVDARFSRSNGCEISRWDNLLPVLPDVTG</sequence>
<feature type="domain" description="Subtilisin inhibitor" evidence="8">
    <location>
        <begin position="50"/>
        <end position="130"/>
    </location>
</feature>
<comment type="caution">
    <text evidence="9">The sequence shown here is derived from an EMBL/GenBank/DDBJ whole genome shotgun (WGS) entry which is preliminary data.</text>
</comment>
<evidence type="ECO:0000313" key="10">
    <source>
        <dbReference type="Proteomes" id="UP000621266"/>
    </source>
</evidence>
<organism evidence="9 10">
    <name type="scientific">Streptomyces lycii</name>
    <dbReference type="NCBI Taxonomy" id="2654337"/>
    <lineage>
        <taxon>Bacteria</taxon>
        <taxon>Bacillati</taxon>
        <taxon>Actinomycetota</taxon>
        <taxon>Actinomycetes</taxon>
        <taxon>Kitasatosporales</taxon>
        <taxon>Streptomycetaceae</taxon>
        <taxon>Streptomyces</taxon>
    </lineage>
</organism>
<proteinExistence type="inferred from homology"/>
<evidence type="ECO:0000256" key="6">
    <source>
        <dbReference type="ARBA" id="ARBA00023157"/>
    </source>
</evidence>
<evidence type="ECO:0000256" key="2">
    <source>
        <dbReference type="ARBA" id="ARBA00010472"/>
    </source>
</evidence>
<keyword evidence="4" id="KW-0646">Protease inhibitor</keyword>
<dbReference type="RefSeq" id="WP_156206056.1">
    <property type="nucleotide sequence ID" value="NZ_WHPN01000264.1"/>
</dbReference>
<dbReference type="EMBL" id="WHPN01000264">
    <property type="protein sequence ID" value="KAF4408768.1"/>
    <property type="molecule type" value="Genomic_DNA"/>
</dbReference>
<keyword evidence="3" id="KW-0964">Secreted</keyword>
<dbReference type="Pfam" id="PF00720">
    <property type="entry name" value="SSI"/>
    <property type="match status" value="1"/>
</dbReference>
<reference evidence="9 10" key="1">
    <citation type="submission" date="2019-10" db="EMBL/GenBank/DDBJ databases">
        <title>Streptomyces tenebrisbrunneis sp.nov., an endogenous actinomycete isolated from of Lycium ruthenicum.</title>
        <authorList>
            <person name="Ma L."/>
        </authorList>
    </citation>
    <scope>NUCLEOTIDE SEQUENCE [LARGE SCALE GENOMIC DNA]</scope>
    <source>
        <strain evidence="9 10">TRM 66187</strain>
    </source>
</reference>
<evidence type="ECO:0000256" key="3">
    <source>
        <dbReference type="ARBA" id="ARBA00022525"/>
    </source>
</evidence>
<name>A0ABQ7FJJ6_9ACTN</name>
<protein>
    <recommendedName>
        <fullName evidence="8">Subtilisin inhibitor domain-containing protein</fullName>
    </recommendedName>
</protein>
<feature type="chain" id="PRO_5045635160" description="Subtilisin inhibitor domain-containing protein" evidence="7">
    <location>
        <begin position="26"/>
        <end position="155"/>
    </location>
</feature>
<comment type="subcellular location">
    <subcellularLocation>
        <location evidence="1">Secreted</location>
    </subcellularLocation>
</comment>
<dbReference type="SUPFAM" id="SSF55399">
    <property type="entry name" value="Subtilisin inhibitor"/>
    <property type="match status" value="1"/>
</dbReference>
<keyword evidence="10" id="KW-1185">Reference proteome</keyword>
<dbReference type="InterPro" id="IPR023549">
    <property type="entry name" value="Subtilisin_inhibitor"/>
</dbReference>
<evidence type="ECO:0000313" key="9">
    <source>
        <dbReference type="EMBL" id="KAF4408768.1"/>
    </source>
</evidence>
<gene>
    <name evidence="9" type="ORF">GCU69_12690</name>
</gene>
<comment type="similarity">
    <text evidence="2">Belongs to the protease inhibitor I16 (SSI) family.</text>
</comment>
<evidence type="ECO:0000256" key="1">
    <source>
        <dbReference type="ARBA" id="ARBA00004613"/>
    </source>
</evidence>